<gene>
    <name evidence="1" type="ORF">GCM10022214_68220</name>
</gene>
<dbReference type="RefSeq" id="WP_344955843.1">
    <property type="nucleotide sequence ID" value="NZ_BAAAZG010000052.1"/>
</dbReference>
<proteinExistence type="predicted"/>
<accession>A0ABP7WSN8</accession>
<evidence type="ECO:0000313" key="1">
    <source>
        <dbReference type="EMBL" id="GAA4095479.1"/>
    </source>
</evidence>
<organism evidence="1 2">
    <name type="scientific">Actinomadura miaoliensis</name>
    <dbReference type="NCBI Taxonomy" id="430685"/>
    <lineage>
        <taxon>Bacteria</taxon>
        <taxon>Bacillati</taxon>
        <taxon>Actinomycetota</taxon>
        <taxon>Actinomycetes</taxon>
        <taxon>Streptosporangiales</taxon>
        <taxon>Thermomonosporaceae</taxon>
        <taxon>Actinomadura</taxon>
    </lineage>
</organism>
<comment type="caution">
    <text evidence="1">The sequence shown here is derived from an EMBL/GenBank/DDBJ whole genome shotgun (WGS) entry which is preliminary data.</text>
</comment>
<dbReference type="InterPro" id="IPR024364">
    <property type="entry name" value="Baseplate_phage_T4-like"/>
</dbReference>
<evidence type="ECO:0000313" key="2">
    <source>
        <dbReference type="Proteomes" id="UP001500683"/>
    </source>
</evidence>
<dbReference type="Proteomes" id="UP001500683">
    <property type="component" value="Unassembled WGS sequence"/>
</dbReference>
<keyword evidence="2" id="KW-1185">Reference proteome</keyword>
<sequence>MLCVLPGGLVDEAGTVHDEVELRGLSGREEELLAGDGGAETCAAALVTALLSRCVRRIGGIRQVDADVTRRLLVADRQFVLLKVREATFGERVQGSVPCPWPDCGRRVAVSFSTSDVPVRAARDKGPVHTGVLSADAMPGAGDADRTVAFRLPTGADQEALSGLLEENEAAALTGLLARCLLRVGPDASVDEERVARLSPLARLEIERRMEEAAPRVDLLMEAECAHCGRAFSAPFDPQGFFFGELRATADLLRREVHYLAYHYHWSEREIMEMPRARRGRYIAVLADEIERSNECV</sequence>
<dbReference type="Pfam" id="PF12322">
    <property type="entry name" value="T4_baseplate"/>
    <property type="match status" value="1"/>
</dbReference>
<name>A0ABP7WSN8_9ACTN</name>
<dbReference type="EMBL" id="BAAAZG010000052">
    <property type="protein sequence ID" value="GAA4095479.1"/>
    <property type="molecule type" value="Genomic_DNA"/>
</dbReference>
<reference evidence="2" key="1">
    <citation type="journal article" date="2019" name="Int. J. Syst. Evol. Microbiol.">
        <title>The Global Catalogue of Microorganisms (GCM) 10K type strain sequencing project: providing services to taxonomists for standard genome sequencing and annotation.</title>
        <authorList>
            <consortium name="The Broad Institute Genomics Platform"/>
            <consortium name="The Broad Institute Genome Sequencing Center for Infectious Disease"/>
            <person name="Wu L."/>
            <person name="Ma J."/>
        </authorList>
    </citation>
    <scope>NUCLEOTIDE SEQUENCE [LARGE SCALE GENOMIC DNA]</scope>
    <source>
        <strain evidence="2">JCM 16702</strain>
    </source>
</reference>
<protein>
    <submittedName>
        <fullName evidence="1">Uncharacterized protein</fullName>
    </submittedName>
</protein>